<name>A0A7X3SPH9_9HYPH</name>
<organism evidence="1 2">
    <name type="scientific">Microvirga makkahensis</name>
    <dbReference type="NCBI Taxonomy" id="1128670"/>
    <lineage>
        <taxon>Bacteria</taxon>
        <taxon>Pseudomonadati</taxon>
        <taxon>Pseudomonadota</taxon>
        <taxon>Alphaproteobacteria</taxon>
        <taxon>Hyphomicrobiales</taxon>
        <taxon>Methylobacteriaceae</taxon>
        <taxon>Microvirga</taxon>
    </lineage>
</organism>
<dbReference type="Proteomes" id="UP000436483">
    <property type="component" value="Unassembled WGS sequence"/>
</dbReference>
<dbReference type="OrthoDB" id="9796100at2"/>
<keyword evidence="2" id="KW-1185">Reference proteome</keyword>
<dbReference type="SUPFAM" id="SSF47384">
    <property type="entry name" value="Homodimeric domain of signal transducing histidine kinase"/>
    <property type="match status" value="1"/>
</dbReference>
<dbReference type="Gene3D" id="1.10.287.130">
    <property type="match status" value="1"/>
</dbReference>
<reference evidence="1 2" key="2">
    <citation type="submission" date="2020-01" db="EMBL/GenBank/DDBJ databases">
        <title>Microvirga sp. nov., an arsenate reduction bacterium isolated from Tibet hotspring sediments.</title>
        <authorList>
            <person name="Xian W.-D."/>
            <person name="Li W.-J."/>
        </authorList>
    </citation>
    <scope>NUCLEOTIDE SEQUENCE [LARGE SCALE GENOMIC DNA]</scope>
    <source>
        <strain evidence="1 2">KCTC 23863</strain>
    </source>
</reference>
<proteinExistence type="predicted"/>
<accession>A0A7X3SPH9</accession>
<evidence type="ECO:0000313" key="1">
    <source>
        <dbReference type="EMBL" id="MXQ12486.1"/>
    </source>
</evidence>
<dbReference type="AlphaFoldDB" id="A0A7X3SPH9"/>
<dbReference type="GO" id="GO:0000155">
    <property type="term" value="F:phosphorelay sensor kinase activity"/>
    <property type="evidence" value="ECO:0007669"/>
    <property type="project" value="InterPro"/>
</dbReference>
<dbReference type="EMBL" id="WURB01000008">
    <property type="protein sequence ID" value="MXQ12486.1"/>
    <property type="molecule type" value="Genomic_DNA"/>
</dbReference>
<evidence type="ECO:0000313" key="2">
    <source>
        <dbReference type="Proteomes" id="UP000436483"/>
    </source>
</evidence>
<dbReference type="InterPro" id="IPR036097">
    <property type="entry name" value="HisK_dim/P_sf"/>
</dbReference>
<dbReference type="RefSeq" id="WP_160885061.1">
    <property type="nucleotide sequence ID" value="NZ_WURB01000008.1"/>
</dbReference>
<comment type="caution">
    <text evidence="1">The sequence shown here is derived from an EMBL/GenBank/DDBJ whole genome shotgun (WGS) entry which is preliminary data.</text>
</comment>
<reference evidence="1 2" key="1">
    <citation type="submission" date="2019-12" db="EMBL/GenBank/DDBJ databases">
        <authorList>
            <person name="Yuan C.-G."/>
        </authorList>
    </citation>
    <scope>NUCLEOTIDE SEQUENCE [LARGE SCALE GENOMIC DNA]</scope>
    <source>
        <strain evidence="1 2">KCTC 23863</strain>
    </source>
</reference>
<protein>
    <submittedName>
        <fullName evidence="1">Uncharacterized protein</fullName>
    </submittedName>
</protein>
<gene>
    <name evidence="1" type="ORF">GR328_13655</name>
</gene>
<sequence length="65" mass="7046">MFYGGGRDAAQRKLLEEQLRQYQKTKAVGQVTGGIAHGFNNRLTGIGGSLDLLQTRTAQGRPNEA</sequence>